<dbReference type="InterPro" id="IPR013210">
    <property type="entry name" value="LRR_N_plant-typ"/>
</dbReference>
<protein>
    <recommendedName>
        <fullName evidence="4">Leucine-rich repeat-containing N-terminal plant-type domain-containing protein</fullName>
    </recommendedName>
</protein>
<dbReference type="InterPro" id="IPR032675">
    <property type="entry name" value="LRR_dom_sf"/>
</dbReference>
<name>A0ABQ9API2_9ROSI</name>
<evidence type="ECO:0000256" key="3">
    <source>
        <dbReference type="SAM" id="SignalP"/>
    </source>
</evidence>
<gene>
    <name evidence="5" type="ORF">OIU77_005074</name>
</gene>
<reference evidence="5" key="2">
    <citation type="journal article" date="2023" name="Int. J. Mol. Sci.">
        <title>De Novo Assembly and Annotation of 11 Diverse Shrub Willow (Salix) Genomes Reveals Novel Gene Organization in Sex-Linked Regions.</title>
        <authorList>
            <person name="Hyden B."/>
            <person name="Feng K."/>
            <person name="Yates T.B."/>
            <person name="Jawdy S."/>
            <person name="Cereghino C."/>
            <person name="Smart L.B."/>
            <person name="Muchero W."/>
        </authorList>
    </citation>
    <scope>NUCLEOTIDE SEQUENCE</scope>
    <source>
        <tissue evidence="5">Shoot tip</tissue>
    </source>
</reference>
<evidence type="ECO:0000256" key="2">
    <source>
        <dbReference type="ARBA" id="ARBA00022737"/>
    </source>
</evidence>
<dbReference type="EMBL" id="JAPFFI010000017">
    <property type="protein sequence ID" value="KAJ6354383.1"/>
    <property type="molecule type" value="Genomic_DNA"/>
</dbReference>
<keyword evidence="1" id="KW-0433">Leucine-rich repeat</keyword>
<organism evidence="5 6">
    <name type="scientific">Salix suchowensis</name>
    <dbReference type="NCBI Taxonomy" id="1278906"/>
    <lineage>
        <taxon>Eukaryota</taxon>
        <taxon>Viridiplantae</taxon>
        <taxon>Streptophyta</taxon>
        <taxon>Embryophyta</taxon>
        <taxon>Tracheophyta</taxon>
        <taxon>Spermatophyta</taxon>
        <taxon>Magnoliopsida</taxon>
        <taxon>eudicotyledons</taxon>
        <taxon>Gunneridae</taxon>
        <taxon>Pentapetalae</taxon>
        <taxon>rosids</taxon>
        <taxon>fabids</taxon>
        <taxon>Malpighiales</taxon>
        <taxon>Salicaceae</taxon>
        <taxon>Saliceae</taxon>
        <taxon>Salix</taxon>
    </lineage>
</organism>
<dbReference type="PANTHER" id="PTHR48009:SF16">
    <property type="entry name" value="LEUCINE-RICH REPEAT-CONTAINING N-TERMINAL PLANT-TYPE DOMAIN-CONTAINING PROTEIN"/>
    <property type="match status" value="1"/>
</dbReference>
<feature type="signal peptide" evidence="3">
    <location>
        <begin position="1"/>
        <end position="23"/>
    </location>
</feature>
<evidence type="ECO:0000259" key="4">
    <source>
        <dbReference type="Pfam" id="PF08263"/>
    </source>
</evidence>
<dbReference type="Pfam" id="PF00560">
    <property type="entry name" value="LRR_1"/>
    <property type="match status" value="4"/>
</dbReference>
<keyword evidence="6" id="KW-1185">Reference proteome</keyword>
<dbReference type="InterPro" id="IPR053213">
    <property type="entry name" value="RLP29"/>
</dbReference>
<comment type="caution">
    <text evidence="5">The sequence shown here is derived from an EMBL/GenBank/DDBJ whole genome shotgun (WGS) entry which is preliminary data.</text>
</comment>
<dbReference type="PANTHER" id="PTHR48009">
    <property type="entry name" value="LEUCINE-RICH REPEAT (LRR) FAMILY PROTEIN"/>
    <property type="match status" value="1"/>
</dbReference>
<proteinExistence type="predicted"/>
<feature type="chain" id="PRO_5045632324" description="Leucine-rich repeat-containing N-terminal plant-type domain-containing protein" evidence="3">
    <location>
        <begin position="24"/>
        <end position="442"/>
    </location>
</feature>
<feature type="domain" description="Leucine-rich repeat-containing N-terminal plant-type" evidence="4">
    <location>
        <begin position="27"/>
        <end position="64"/>
    </location>
</feature>
<keyword evidence="3" id="KW-0732">Signal</keyword>
<dbReference type="InterPro" id="IPR001611">
    <property type="entry name" value="Leu-rich_rpt"/>
</dbReference>
<evidence type="ECO:0000256" key="1">
    <source>
        <dbReference type="ARBA" id="ARBA00022614"/>
    </source>
</evidence>
<dbReference type="Proteomes" id="UP001141253">
    <property type="component" value="Chromosome 18"/>
</dbReference>
<dbReference type="Pfam" id="PF13855">
    <property type="entry name" value="LRR_8"/>
    <property type="match status" value="1"/>
</dbReference>
<evidence type="ECO:0000313" key="6">
    <source>
        <dbReference type="Proteomes" id="UP001141253"/>
    </source>
</evidence>
<keyword evidence="2" id="KW-0677">Repeat</keyword>
<reference evidence="5" key="1">
    <citation type="submission" date="2022-10" db="EMBL/GenBank/DDBJ databases">
        <authorList>
            <person name="Hyden B.L."/>
            <person name="Feng K."/>
            <person name="Yates T."/>
            <person name="Jawdy S."/>
            <person name="Smart L.B."/>
            <person name="Muchero W."/>
        </authorList>
    </citation>
    <scope>NUCLEOTIDE SEQUENCE</scope>
    <source>
        <tissue evidence="5">Shoot tip</tissue>
    </source>
</reference>
<dbReference type="SUPFAM" id="SSF52047">
    <property type="entry name" value="RNI-like"/>
    <property type="match status" value="1"/>
</dbReference>
<accession>A0ABQ9API2</accession>
<evidence type="ECO:0000313" key="5">
    <source>
        <dbReference type="EMBL" id="KAJ6354383.1"/>
    </source>
</evidence>
<dbReference type="Pfam" id="PF08263">
    <property type="entry name" value="LRRNT_2"/>
    <property type="match status" value="1"/>
</dbReference>
<dbReference type="Gene3D" id="3.80.10.10">
    <property type="entry name" value="Ribonuclease Inhibitor"/>
    <property type="match status" value="2"/>
</dbReference>
<sequence>MSRLPLLLLSILVLVSLPFEVISQNVNAEKTILLNLKQQLGNPSSIQSWKNSSSSPCEWPDVYCVEGTVAGLELGNKNITRTIPASVCDLKNLTYLNLNWNYIPGGFPKVLYNCTKLEKLDLSQNYFVGPIPDDIDRLSSLRYLYLQGNNFTGNIPPQIGNLTELRTLFLHQNQFNGIFPKEIGRLSNLEEMALAYIDFVPSSIPVEFGNDLEGKIPDGLFLLKNLTNLYLFKNKLSGEIPQTVETLSLVEIDLAMNQLNGSIPEDFGKLKKLQLLNLFENHLSGEVSASIGLLPELRTLKVFTNNLSGFLPPKMGLYSTLEEFDVSTNQFSGQLPENLCAGGVLQGVVASENNLSGEVPQSLGNCNSLRTVRLYSNNFSGEIPAGTTAREESREGVPDCHKAVQVTSLLSRGFGIMKKWMISLERNFRQRFRYWEQSGMQT</sequence>